<reference evidence="1" key="1">
    <citation type="journal article" date="2009" name="PLoS Genet.">
        <title>Sequencing, mapping, and analysis of 27,455 maize full-length cDNAs.</title>
        <authorList>
            <person name="Soderlund C."/>
            <person name="Descour A."/>
            <person name="Kudrna D."/>
            <person name="Bomhoff M."/>
            <person name="Boyd L."/>
            <person name="Currie J."/>
            <person name="Angelova A."/>
            <person name="Collura K."/>
            <person name="Wissotski M."/>
            <person name="Ashley E."/>
            <person name="Morrow D."/>
            <person name="Fernandes J."/>
            <person name="Walbot V."/>
            <person name="Yu Y."/>
        </authorList>
    </citation>
    <scope>NUCLEOTIDE SEQUENCE</scope>
    <source>
        <strain evidence="1">B73</strain>
    </source>
</reference>
<organism evidence="1">
    <name type="scientific">Zea mays</name>
    <name type="common">Maize</name>
    <dbReference type="NCBI Taxonomy" id="4577"/>
    <lineage>
        <taxon>Eukaryota</taxon>
        <taxon>Viridiplantae</taxon>
        <taxon>Streptophyta</taxon>
        <taxon>Embryophyta</taxon>
        <taxon>Tracheophyta</taxon>
        <taxon>Spermatophyta</taxon>
        <taxon>Magnoliopsida</taxon>
        <taxon>Liliopsida</taxon>
        <taxon>Poales</taxon>
        <taxon>Poaceae</taxon>
        <taxon>PACMAD clade</taxon>
        <taxon>Panicoideae</taxon>
        <taxon>Andropogonodae</taxon>
        <taxon>Andropogoneae</taxon>
        <taxon>Tripsacinae</taxon>
        <taxon>Zea</taxon>
    </lineage>
</organism>
<dbReference type="EMBL" id="BT086624">
    <property type="protein sequence ID" value="ACR36977.1"/>
    <property type="molecule type" value="mRNA"/>
</dbReference>
<reference evidence="1" key="2">
    <citation type="submission" date="2012-06" db="EMBL/GenBank/DDBJ databases">
        <authorList>
            <person name="Yu Y."/>
            <person name="Currie J."/>
            <person name="Lomeli R."/>
            <person name="Angelova A."/>
            <person name="Collura K."/>
            <person name="Wissotski M."/>
            <person name="Campos D."/>
            <person name="Kudrna D."/>
            <person name="Golser W."/>
            <person name="Ashely E."/>
            <person name="Descour A."/>
            <person name="Fernandes J."/>
            <person name="Soderlund C."/>
            <person name="Walbot V."/>
        </authorList>
    </citation>
    <scope>NUCLEOTIDE SEQUENCE</scope>
    <source>
        <strain evidence="1">B73</strain>
    </source>
</reference>
<sequence>MVGVRSGPGGGATARYAPSCANGRRCCASGGRPANDATSGGRLRLRRQLRERVVHDTGHPLQLLDVMRRQFNHLRRRRREVVRHDRQRLRVVFRPLLGRGGYRRGVIVLRLGAVLVRLAKLLEVQQVLDREPVFLDERPGGVGVLRGLLRRGAVVVTLQRVHPGIIQRAAMVVRV</sequence>
<accession>C4J727</accession>
<dbReference type="AlphaFoldDB" id="C4J727"/>
<protein>
    <submittedName>
        <fullName evidence="1">Uncharacterized protein</fullName>
    </submittedName>
</protein>
<name>C4J727_MAIZE</name>
<proteinExistence type="evidence at transcript level"/>
<evidence type="ECO:0000313" key="1">
    <source>
        <dbReference type="EMBL" id="ACR36977.1"/>
    </source>
</evidence>